<protein>
    <submittedName>
        <fullName evidence="2">Uncharacterized protein</fullName>
    </submittedName>
</protein>
<comment type="caution">
    <text evidence="2">The sequence shown here is derived from an EMBL/GenBank/DDBJ whole genome shotgun (WGS) entry which is preliminary data.</text>
</comment>
<reference evidence="2 3" key="1">
    <citation type="submission" date="2015-10" db="EMBL/GenBank/DDBJ databases">
        <title>Metagenome-Assembled Genomes uncover a global brackish microbiome.</title>
        <authorList>
            <person name="Hugerth L.W."/>
            <person name="Larsson J."/>
            <person name="Alneberg J."/>
            <person name="Lindh M.V."/>
            <person name="Legrand C."/>
            <person name="Pinhassi J."/>
            <person name="Andersson A.F."/>
        </authorList>
    </citation>
    <scope>NUCLEOTIDE SEQUENCE [LARGE SCALE GENOMIC DNA]</scope>
    <source>
        <strain evidence="2">BACL6 MAG-120924-bin43</strain>
    </source>
</reference>
<proteinExistence type="predicted"/>
<evidence type="ECO:0000313" key="2">
    <source>
        <dbReference type="EMBL" id="KRO48614.1"/>
    </source>
</evidence>
<gene>
    <name evidence="2" type="ORF">ABR75_08415</name>
</gene>
<dbReference type="EMBL" id="LIBJ01000073">
    <property type="protein sequence ID" value="KRO48614.1"/>
    <property type="molecule type" value="Genomic_DNA"/>
</dbReference>
<keyword evidence="1" id="KW-0812">Transmembrane</keyword>
<sequence length="67" mass="7074">MAVDFGKVAKTGKIIRKSSAISHWLKVIAINAAVLLFPDGVGFPVALGQLLIVATTVLATTIKITKR</sequence>
<accession>A0A0R2QEN5</accession>
<organism evidence="2 3">
    <name type="scientific">Acidimicrobiia bacterium BACL6 MAG-120924-bin43</name>
    <dbReference type="NCBI Taxonomy" id="1655583"/>
    <lineage>
        <taxon>Bacteria</taxon>
        <taxon>Bacillati</taxon>
        <taxon>Actinomycetota</taxon>
        <taxon>Acidimicrobiia</taxon>
        <taxon>acIV cluster</taxon>
    </lineage>
</organism>
<feature type="transmembrane region" description="Helical" evidence="1">
    <location>
        <begin position="43"/>
        <end position="62"/>
    </location>
</feature>
<dbReference type="AlphaFoldDB" id="A0A0R2QEN5"/>
<keyword evidence="1" id="KW-1133">Transmembrane helix</keyword>
<name>A0A0R2QEN5_9ACTN</name>
<evidence type="ECO:0000313" key="3">
    <source>
        <dbReference type="Proteomes" id="UP000051017"/>
    </source>
</evidence>
<keyword evidence="1" id="KW-0472">Membrane</keyword>
<feature type="transmembrane region" description="Helical" evidence="1">
    <location>
        <begin position="20"/>
        <end position="37"/>
    </location>
</feature>
<evidence type="ECO:0000256" key="1">
    <source>
        <dbReference type="SAM" id="Phobius"/>
    </source>
</evidence>
<dbReference type="Proteomes" id="UP000051017">
    <property type="component" value="Unassembled WGS sequence"/>
</dbReference>